<dbReference type="EMBL" id="NWVD01000001">
    <property type="protein sequence ID" value="PCG10685.1"/>
    <property type="molecule type" value="Genomic_DNA"/>
</dbReference>
<proteinExistence type="predicted"/>
<evidence type="ECO:0000256" key="2">
    <source>
        <dbReference type="SAM" id="Phobius"/>
    </source>
</evidence>
<feature type="transmembrane region" description="Helical" evidence="2">
    <location>
        <begin position="84"/>
        <end position="106"/>
    </location>
</feature>
<keyword evidence="2" id="KW-0472">Membrane</keyword>
<keyword evidence="4" id="KW-1185">Reference proteome</keyword>
<evidence type="ECO:0000313" key="3">
    <source>
        <dbReference type="EMBL" id="PCG10685.1"/>
    </source>
</evidence>
<evidence type="ECO:0000313" key="4">
    <source>
        <dbReference type="Proteomes" id="UP000218784"/>
    </source>
</evidence>
<gene>
    <name evidence="3" type="ORF">COA17_04700</name>
</gene>
<feature type="region of interest" description="Disordered" evidence="1">
    <location>
        <begin position="1"/>
        <end position="45"/>
    </location>
</feature>
<keyword evidence="2" id="KW-0812">Transmembrane</keyword>
<dbReference type="Proteomes" id="UP000218784">
    <property type="component" value="Unassembled WGS sequence"/>
</dbReference>
<organism evidence="3 4">
    <name type="scientific">Sphingomonas ginsenosidimutans</name>
    <dbReference type="NCBI Taxonomy" id="862134"/>
    <lineage>
        <taxon>Bacteria</taxon>
        <taxon>Pseudomonadati</taxon>
        <taxon>Pseudomonadota</taxon>
        <taxon>Alphaproteobacteria</taxon>
        <taxon>Sphingomonadales</taxon>
        <taxon>Sphingomonadaceae</taxon>
        <taxon>Sphingomonas</taxon>
    </lineage>
</organism>
<sequence length="763" mass="80407">MNGGPSIIEFRATDSDTPSPGRDLQPFDEAPLPVSDHADPAETAEPSRRGAILGWAAVVVALAWVGAIVWLARDSLASMPPLALAQFGATLATVPALAGIVWLAALRTSRTEAQRFGATARQMRAEAAALGDTVTALGHAIEERRVALAEQVRLLTALGDAATARLASIGRGLSEEIDQADVHARALAHAADAAQAQLTTLLSALPRAAQETRTLTDSIDQAGVVASEHTAGLDAQVAALIARSRDAETIAGGAAEKLAAYMQRMETTSETAGARLETVTSDAAAAVDALLDRTASAIDQSRKGLSAQGDALLAMVAANQTALDQSARESAEALAERIGLIEIVIERIAGRLDAQQITGRQIFDSLEQGVARAETRFEALHATGTERSQQLAATVSALQATAEALSVAMDAGNQSAERTIATTEHLLVALDAAAREMDETMPEAIARLEARVASTKQVIVAAKPELLALVTAAESTHDAIEAVAQVVAEQRKTVETLTVKLNDVLDKGRGQAGLIADAVEQAARRADDLTEEAAPRLLEALLRVRETAATAADHARDALARVIPEAAVALESAGVAALSRAVDSGVAQQVEQVAQVAEAAVAATARAGERLQHQLTGIEATIALVDQRLEEARAASEEADRDSFARRASLLIESLNSASIDLTRTFAPEISDSAWAAYLKGDRGVFTRRAVRLLDGSEQRDVARLYDDDPSFREQVNRYIHDFEAMLRTILAQRDGSPLGVTLLSSDMGKLYVALAQAIERLR</sequence>
<feature type="transmembrane region" description="Helical" evidence="2">
    <location>
        <begin position="52"/>
        <end position="72"/>
    </location>
</feature>
<evidence type="ECO:0008006" key="5">
    <source>
        <dbReference type="Google" id="ProtNLM"/>
    </source>
</evidence>
<protein>
    <recommendedName>
        <fullName evidence="5">ATPase</fullName>
    </recommendedName>
</protein>
<name>A0A2A4I429_9SPHN</name>
<feature type="compositionally biased region" description="Basic and acidic residues" evidence="1">
    <location>
        <begin position="36"/>
        <end position="45"/>
    </location>
</feature>
<comment type="caution">
    <text evidence="3">The sequence shown here is derived from an EMBL/GenBank/DDBJ whole genome shotgun (WGS) entry which is preliminary data.</text>
</comment>
<evidence type="ECO:0000256" key="1">
    <source>
        <dbReference type="SAM" id="MobiDB-lite"/>
    </source>
</evidence>
<accession>A0A2A4I429</accession>
<dbReference type="AlphaFoldDB" id="A0A2A4I429"/>
<reference evidence="3 4" key="1">
    <citation type="submission" date="2017-09" db="EMBL/GenBank/DDBJ databases">
        <title>Sphingomonas ginsenosidimutans KACC 14949, whole genome shotgun sequence.</title>
        <authorList>
            <person name="Feng G."/>
            <person name="Zhu H."/>
        </authorList>
    </citation>
    <scope>NUCLEOTIDE SEQUENCE [LARGE SCALE GENOMIC DNA]</scope>
    <source>
        <strain evidence="3 4">KACC 14949</strain>
    </source>
</reference>
<keyword evidence="2" id="KW-1133">Transmembrane helix</keyword>